<accession>A0A7U0QRV9</accession>
<keyword evidence="1" id="KW-0812">Transmembrane</keyword>
<keyword evidence="4" id="KW-1185">Reference proteome</keyword>
<proteinExistence type="predicted"/>
<keyword evidence="3" id="KW-0614">Plasmid</keyword>
<organism evidence="3">
    <name type="scientific">Aeromonas caviae</name>
    <name type="common">Aeromonas punctata</name>
    <dbReference type="NCBI Taxonomy" id="648"/>
    <lineage>
        <taxon>Bacteria</taxon>
        <taxon>Pseudomonadati</taxon>
        <taxon>Pseudomonadota</taxon>
        <taxon>Gammaproteobacteria</taxon>
        <taxon>Aeromonadales</taxon>
        <taxon>Aeromonadaceae</taxon>
        <taxon>Aeromonas</taxon>
    </lineage>
</organism>
<reference evidence="2 4" key="2">
    <citation type="submission" date="2023-12" db="EMBL/GenBank/DDBJ databases">
        <title>Characterization of antibiotic resistance in Aeromonas spp. in hospital effluent.</title>
        <authorList>
            <person name="Negoseki B.R.S."/>
            <person name="Krul D."/>
            <person name="Siqueira A.C."/>
            <person name="Almeida M."/>
            <person name="Mesa D."/>
            <person name="Conte D."/>
            <person name="Dalla-Costa L.M."/>
        </authorList>
    </citation>
    <scope>NUCLEOTIDE SEQUENCE [LARGE SCALE GENOMIC DNA]</scope>
    <source>
        <strain evidence="2 4">36v</strain>
    </source>
</reference>
<protein>
    <recommendedName>
        <fullName evidence="5">Type IV conjugative transfer system protein TraL</fullName>
    </recommendedName>
</protein>
<evidence type="ECO:0008006" key="5">
    <source>
        <dbReference type="Google" id="ProtNLM"/>
    </source>
</evidence>
<sequence>MSEGPYRVPFRQNHPTMIMGVEAPKLVGSVILWVGMSILGLNTIGIGVAVAYWIFYNRTQREGGMKGGVLHVLWRQGLWIDGKKSKYNPTDPDLYS</sequence>
<keyword evidence="1" id="KW-0472">Membrane</keyword>
<evidence type="ECO:0000313" key="2">
    <source>
        <dbReference type="EMBL" id="MEA9434700.1"/>
    </source>
</evidence>
<dbReference type="RefSeq" id="WP_202154997.1">
    <property type="nucleotide sequence ID" value="NZ_JAYGOJ010000006.1"/>
</dbReference>
<keyword evidence="1" id="KW-1133">Transmembrane helix</keyword>
<name>A0A7U0QRV9_AERCA</name>
<dbReference type="Proteomes" id="UP001304847">
    <property type="component" value="Unassembled WGS sequence"/>
</dbReference>
<geneLocation type="plasmid" evidence="3">
    <name>p1</name>
</geneLocation>
<dbReference type="EMBL" id="CP068231">
    <property type="protein sequence ID" value="QQX12740.1"/>
    <property type="molecule type" value="Genomic_DNA"/>
</dbReference>
<evidence type="ECO:0000313" key="3">
    <source>
        <dbReference type="EMBL" id="QQX12740.1"/>
    </source>
</evidence>
<dbReference type="EMBL" id="JAYGOJ010000006">
    <property type="protein sequence ID" value="MEA9434700.1"/>
    <property type="molecule type" value="Genomic_DNA"/>
</dbReference>
<feature type="transmembrane region" description="Helical" evidence="1">
    <location>
        <begin position="30"/>
        <end position="56"/>
    </location>
</feature>
<dbReference type="AlphaFoldDB" id="A0A7U0QRV9"/>
<reference evidence="3" key="1">
    <citation type="submission" date="2021-01" db="EMBL/GenBank/DDBJ databases">
        <title>GES Beta-lactamases isolated from hospital effluents in Brazil.</title>
        <authorList>
            <person name="Conte D."/>
            <person name="Mesa D."/>
            <person name="Palmeiro J.K."/>
            <person name="Dalla-Costa L.M."/>
        </authorList>
    </citation>
    <scope>NUCLEOTIDE SEQUENCE [LARGE SCALE GENOMIC DNA]</scope>
    <source>
        <strain evidence="3">Aero21</strain>
        <plasmid evidence="3">p1</plasmid>
    </source>
</reference>
<evidence type="ECO:0000256" key="1">
    <source>
        <dbReference type="SAM" id="Phobius"/>
    </source>
</evidence>
<evidence type="ECO:0000313" key="4">
    <source>
        <dbReference type="Proteomes" id="UP001304847"/>
    </source>
</evidence>
<gene>
    <name evidence="3" type="ORF">JC965_26825</name>
    <name evidence="2" type="ORF">VCX44_02445</name>
</gene>